<evidence type="ECO:0000256" key="7">
    <source>
        <dbReference type="SAM" id="MobiDB-lite"/>
    </source>
</evidence>
<dbReference type="Pfam" id="PF17851">
    <property type="entry name" value="GH43_C2"/>
    <property type="match status" value="1"/>
</dbReference>
<dbReference type="OrthoDB" id="9801455at2"/>
<dbReference type="Gene3D" id="2.60.120.200">
    <property type="match status" value="1"/>
</dbReference>
<accession>A0A0M2HKF2</accession>
<dbReference type="PATRIC" id="fig|273678.4.peg.1970"/>
<feature type="domain" description="Beta-xylosidase C-terminal Concanavalin A-like" evidence="8">
    <location>
        <begin position="317"/>
        <end position="482"/>
    </location>
</feature>
<evidence type="ECO:0000313" key="9">
    <source>
        <dbReference type="EMBL" id="KJL47181.1"/>
    </source>
</evidence>
<feature type="region of interest" description="Disordered" evidence="7">
    <location>
        <begin position="300"/>
        <end position="327"/>
    </location>
</feature>
<organism evidence="9 10">
    <name type="scientific">Microbacterium hydrocarbonoxydans</name>
    <dbReference type="NCBI Taxonomy" id="273678"/>
    <lineage>
        <taxon>Bacteria</taxon>
        <taxon>Bacillati</taxon>
        <taxon>Actinomycetota</taxon>
        <taxon>Actinomycetes</taxon>
        <taxon>Micrococcales</taxon>
        <taxon>Microbacteriaceae</taxon>
        <taxon>Microbacterium</taxon>
    </lineage>
</organism>
<evidence type="ECO:0000256" key="6">
    <source>
        <dbReference type="RuleBase" id="RU361187"/>
    </source>
</evidence>
<evidence type="ECO:0000256" key="1">
    <source>
        <dbReference type="ARBA" id="ARBA00009865"/>
    </source>
</evidence>
<dbReference type="EC" id="3.2.1.37" evidence="9"/>
<dbReference type="EMBL" id="JYJB01000009">
    <property type="protein sequence ID" value="KJL47181.1"/>
    <property type="molecule type" value="Genomic_DNA"/>
</dbReference>
<dbReference type="InterPro" id="IPR006710">
    <property type="entry name" value="Glyco_hydro_43"/>
</dbReference>
<feature type="site" description="Important for catalytic activity, responsible for pKa modulation of the active site Glu and correct orientation of both the proton donor and substrate" evidence="5">
    <location>
        <position position="129"/>
    </location>
</feature>
<dbReference type="AlphaFoldDB" id="A0A0M2HKF2"/>
<dbReference type="InterPro" id="IPR013320">
    <property type="entry name" value="ConA-like_dom_sf"/>
</dbReference>
<dbReference type="SUPFAM" id="SSF75005">
    <property type="entry name" value="Arabinanase/levansucrase/invertase"/>
    <property type="match status" value="1"/>
</dbReference>
<dbReference type="PANTHER" id="PTHR42812">
    <property type="entry name" value="BETA-XYLOSIDASE"/>
    <property type="match status" value="1"/>
</dbReference>
<evidence type="ECO:0000313" key="10">
    <source>
        <dbReference type="Proteomes" id="UP000033900"/>
    </source>
</evidence>
<dbReference type="InterPro" id="IPR051795">
    <property type="entry name" value="Glycosyl_Hydrlase_43"/>
</dbReference>
<keyword evidence="2 6" id="KW-0378">Hydrolase</keyword>
<comment type="caution">
    <text evidence="9">The sequence shown here is derived from an EMBL/GenBank/DDBJ whole genome shotgun (WGS) entry which is preliminary data.</text>
</comment>
<name>A0A0M2HKF2_9MICO</name>
<keyword evidence="3 6" id="KW-0326">Glycosidase</keyword>
<dbReference type="GO" id="GO:0009044">
    <property type="term" value="F:xylan 1,4-beta-xylosidase activity"/>
    <property type="evidence" value="ECO:0007669"/>
    <property type="project" value="UniProtKB-EC"/>
</dbReference>
<dbReference type="RefSeq" id="WP_045257608.1">
    <property type="nucleotide sequence ID" value="NZ_JYJB01000009.1"/>
</dbReference>
<evidence type="ECO:0000256" key="2">
    <source>
        <dbReference type="ARBA" id="ARBA00022801"/>
    </source>
</evidence>
<feature type="active site" description="Proton donor" evidence="4">
    <location>
        <position position="189"/>
    </location>
</feature>
<dbReference type="Gene3D" id="2.115.10.20">
    <property type="entry name" value="Glycosyl hydrolase domain, family 43"/>
    <property type="match status" value="1"/>
</dbReference>
<gene>
    <name evidence="9" type="primary">xynB_2</name>
    <name evidence="9" type="ORF">RS84_01970</name>
</gene>
<evidence type="ECO:0000256" key="5">
    <source>
        <dbReference type="PIRSR" id="PIRSR606710-2"/>
    </source>
</evidence>
<dbReference type="InterPro" id="IPR041542">
    <property type="entry name" value="GH43_C2"/>
</dbReference>
<reference evidence="9 10" key="1">
    <citation type="submission" date="2015-02" db="EMBL/GenBank/DDBJ databases">
        <title>Draft genome sequences of ten Microbacterium spp. with emphasis on heavy metal contaminated environments.</title>
        <authorList>
            <person name="Corretto E."/>
        </authorList>
    </citation>
    <scope>NUCLEOTIDE SEQUENCE [LARGE SCALE GENOMIC DNA]</scope>
    <source>
        <strain evidence="9 10">SA35</strain>
    </source>
</reference>
<sequence length="502" mass="54138">MTLVDDASSYRNPIIDADVPDPDAIRVGDRFYLVASSFHRAPGLPIFVSDDLITWERIGYALEGSTPTAWFAQPRHGGGVWAPSIRHHDGLFHVVYPDPDQGVFVVTAADPAGPWSEPHLLLPGLGIIDPCPLWDEDGRTYLVHGWARSRAGRKNLVTVIPVDAGLRHPLGPAVDVIDGDRIEGCTTLEGPKFYKRDGEYWIFAPAGGVATGWQSVFRAPTPFGPYEHRITLAQGETEVNGPHQGAWVDDGRGGDWFLHFQDRGVYGRVLHLQPMAWAADGWPVMGAAVGGGDAQPVLRHPSPFGTTQGSRTLARPDDFAGGRPGGHWQWEANADPHAVVGTGPGMGLRASLDGGNVRTLARVLSQNLPGQPCSAQIEVALESSSPGDRAGIAVLGRDYAWAGVRRTDAGMEAVVAMRFRDDQSERVVATIPLTEPRIRVGVRLDADARVRFTLGTTSVDPQFTAVEGHWVGAALSLFSASPYGAPDAIGRFADFTIDVRER</sequence>
<evidence type="ECO:0000256" key="4">
    <source>
        <dbReference type="PIRSR" id="PIRSR606710-1"/>
    </source>
</evidence>
<dbReference type="GO" id="GO:0005975">
    <property type="term" value="P:carbohydrate metabolic process"/>
    <property type="evidence" value="ECO:0007669"/>
    <property type="project" value="InterPro"/>
</dbReference>
<proteinExistence type="inferred from homology"/>
<dbReference type="PANTHER" id="PTHR42812:SF12">
    <property type="entry name" value="BETA-XYLOSIDASE-RELATED"/>
    <property type="match status" value="1"/>
</dbReference>
<protein>
    <submittedName>
        <fullName evidence="9">Beta-xylosidase</fullName>
        <ecNumber evidence="9">3.2.1.37</ecNumber>
    </submittedName>
</protein>
<dbReference type="CDD" id="cd09001">
    <property type="entry name" value="GH43_FsAxh1-like"/>
    <property type="match status" value="1"/>
</dbReference>
<dbReference type="STRING" id="273678.RS84_01970"/>
<dbReference type="InterPro" id="IPR023296">
    <property type="entry name" value="Glyco_hydro_beta-prop_sf"/>
</dbReference>
<dbReference type="SUPFAM" id="SSF49899">
    <property type="entry name" value="Concanavalin A-like lectins/glucanases"/>
    <property type="match status" value="1"/>
</dbReference>
<keyword evidence="10" id="KW-1185">Reference proteome</keyword>
<evidence type="ECO:0000259" key="8">
    <source>
        <dbReference type="Pfam" id="PF17851"/>
    </source>
</evidence>
<feature type="active site" description="Proton acceptor" evidence="4">
    <location>
        <position position="21"/>
    </location>
</feature>
<evidence type="ECO:0000256" key="3">
    <source>
        <dbReference type="ARBA" id="ARBA00023295"/>
    </source>
</evidence>
<dbReference type="Proteomes" id="UP000033900">
    <property type="component" value="Unassembled WGS sequence"/>
</dbReference>
<dbReference type="Pfam" id="PF04616">
    <property type="entry name" value="Glyco_hydro_43"/>
    <property type="match status" value="1"/>
</dbReference>
<comment type="similarity">
    <text evidence="1 6">Belongs to the glycosyl hydrolase 43 family.</text>
</comment>